<dbReference type="Gene3D" id="1.10.4030.10">
    <property type="entry name" value="Porin chaperone SurA, peptide-binding domain"/>
    <property type="match status" value="1"/>
</dbReference>
<feature type="domain" description="PpiC" evidence="8">
    <location>
        <begin position="254"/>
        <end position="371"/>
    </location>
</feature>
<sequence>MIGFIRRIIGSKFGAVFALLFLATVAFAFIAGDVTSGNYGSFNLIGGGTSTKIGSESLPDTEVQSRVQRAFEQQRRENPGMKIDDFLKLGAVEGVYGQLVTALSLEEFARKQGIHISKRMIDAEIANIPAFQDATGKFSQSTFHQMLTSQGVSEDALRKDIAQQISGRIVATPASFGARMTDSLVLPYASLLLEAREGRIAAIPSTAFPPAAAPTDAQLADFYKRNAGRYTIPERRSLRYAIVDASRFDTAATPTESEIASYYASRKAEFAARETRDIQQLILPTESAAKAAAGSVSLAAAAKANGLEALTLKAVSKADYAKSASAAAADAAFAAPQGKIVGPVKLALGWALIQTGAIQTIAEKPLASVKPQIIAMLKAQKRAALLSDFVAKAEDSIANGATFDEVVKDNGLATATTPALLATGQNINDPAYQPSAEIAPMLKAAFGMEADDDPQMVPIAQAERYALVRVGDIVAAAPPPLAQVRPIVAQQYLLNQGAAKAQVLAQKIQADVAKGMPLDKALAQAGVPLPPVQTIEGRRADLLRQDQRVPAHISILFAMAPSSVKMMPIPNDQGSFVIQLNAIKQGDAAKVPGLVDTVRTELSGLVGNEYTEQFARAAERELGVKRNAATVVNVTKALRDANGSAPAQP</sequence>
<dbReference type="PANTHER" id="PTHR47529:SF1">
    <property type="entry name" value="PERIPLASMIC CHAPERONE PPID"/>
    <property type="match status" value="1"/>
</dbReference>
<dbReference type="Pfam" id="PF13624">
    <property type="entry name" value="SurA_N_3"/>
    <property type="match status" value="1"/>
</dbReference>
<evidence type="ECO:0000256" key="6">
    <source>
        <dbReference type="ARBA" id="ARBA00023186"/>
    </source>
</evidence>
<dbReference type="Proteomes" id="UP000290958">
    <property type="component" value="Unassembled WGS sequence"/>
</dbReference>
<reference evidence="10" key="1">
    <citation type="submission" date="2019-01" db="EMBL/GenBank/DDBJ databases">
        <title>Cytophagaceae bacterium strain CAR-16.</title>
        <authorList>
            <person name="Chen W.-M."/>
        </authorList>
    </citation>
    <scope>NUCLEOTIDE SEQUENCE [LARGE SCALE GENOMIC DNA]</scope>
    <source>
        <strain evidence="10">CHR27</strain>
    </source>
</reference>
<dbReference type="InterPro" id="IPR027304">
    <property type="entry name" value="Trigger_fact/SurA_dom_sf"/>
</dbReference>
<dbReference type="Pfam" id="PF13145">
    <property type="entry name" value="Rotamase_2"/>
    <property type="match status" value="1"/>
</dbReference>
<comment type="subcellular location">
    <subcellularLocation>
        <location evidence="1">Cell membrane</location>
        <topology evidence="1">Single-pass type II membrane protein</topology>
    </subcellularLocation>
</comment>
<keyword evidence="2" id="KW-1003">Cell membrane</keyword>
<evidence type="ECO:0000313" key="10">
    <source>
        <dbReference type="Proteomes" id="UP000290958"/>
    </source>
</evidence>
<dbReference type="SUPFAM" id="SSF109998">
    <property type="entry name" value="Triger factor/SurA peptide-binding domain-like"/>
    <property type="match status" value="1"/>
</dbReference>
<name>A0A4Q1KK45_9SPHN</name>
<evidence type="ECO:0000256" key="3">
    <source>
        <dbReference type="ARBA" id="ARBA00022692"/>
    </source>
</evidence>
<dbReference type="GO" id="GO:0003755">
    <property type="term" value="F:peptidyl-prolyl cis-trans isomerase activity"/>
    <property type="evidence" value="ECO:0007669"/>
    <property type="project" value="InterPro"/>
</dbReference>
<keyword evidence="5" id="KW-0472">Membrane</keyword>
<dbReference type="OrthoDB" id="9768393at2"/>
<dbReference type="EMBL" id="SBKP01000003">
    <property type="protein sequence ID" value="RXR30002.1"/>
    <property type="molecule type" value="Genomic_DNA"/>
</dbReference>
<comment type="similarity">
    <text evidence="7">Belongs to the PpiD chaperone family.</text>
</comment>
<keyword evidence="10" id="KW-1185">Reference proteome</keyword>
<dbReference type="GO" id="GO:0005886">
    <property type="term" value="C:plasma membrane"/>
    <property type="evidence" value="ECO:0007669"/>
    <property type="project" value="UniProtKB-SubCell"/>
</dbReference>
<dbReference type="InterPro" id="IPR000297">
    <property type="entry name" value="PPIase_PpiC"/>
</dbReference>
<dbReference type="RefSeq" id="WP_129403574.1">
    <property type="nucleotide sequence ID" value="NZ_SBKP01000003.1"/>
</dbReference>
<comment type="caution">
    <text evidence="9">The sequence shown here is derived from an EMBL/GenBank/DDBJ whole genome shotgun (WGS) entry which is preliminary data.</text>
</comment>
<dbReference type="AlphaFoldDB" id="A0A4Q1KK45"/>
<proteinExistence type="inferred from homology"/>
<evidence type="ECO:0000256" key="2">
    <source>
        <dbReference type="ARBA" id="ARBA00022475"/>
    </source>
</evidence>
<evidence type="ECO:0000313" key="9">
    <source>
        <dbReference type="EMBL" id="RXR30002.1"/>
    </source>
</evidence>
<keyword evidence="4" id="KW-1133">Transmembrane helix</keyword>
<evidence type="ECO:0000256" key="4">
    <source>
        <dbReference type="ARBA" id="ARBA00022989"/>
    </source>
</evidence>
<accession>A0A4Q1KK45</accession>
<organism evidence="9 10">
    <name type="scientific">Sphingobium fluviale</name>
    <dbReference type="NCBI Taxonomy" id="2506423"/>
    <lineage>
        <taxon>Bacteria</taxon>
        <taxon>Pseudomonadati</taxon>
        <taxon>Pseudomonadota</taxon>
        <taxon>Alphaproteobacteria</taxon>
        <taxon>Sphingomonadales</taxon>
        <taxon>Sphingomonadaceae</taxon>
        <taxon>Sphingobium</taxon>
    </lineage>
</organism>
<evidence type="ECO:0000259" key="8">
    <source>
        <dbReference type="Pfam" id="PF13145"/>
    </source>
</evidence>
<protein>
    <submittedName>
        <fullName evidence="9">Peptidylprolyl isomerase</fullName>
    </submittedName>
</protein>
<gene>
    <name evidence="9" type="ORF">EQG66_05595</name>
</gene>
<evidence type="ECO:0000256" key="7">
    <source>
        <dbReference type="ARBA" id="ARBA00038408"/>
    </source>
</evidence>
<dbReference type="InterPro" id="IPR052029">
    <property type="entry name" value="PpiD_chaperone"/>
</dbReference>
<dbReference type="PANTHER" id="PTHR47529">
    <property type="entry name" value="PEPTIDYL-PROLYL CIS-TRANS ISOMERASE D"/>
    <property type="match status" value="1"/>
</dbReference>
<keyword evidence="3" id="KW-0812">Transmembrane</keyword>
<keyword evidence="9" id="KW-0413">Isomerase</keyword>
<keyword evidence="6" id="KW-0143">Chaperone</keyword>
<evidence type="ECO:0000256" key="5">
    <source>
        <dbReference type="ARBA" id="ARBA00023136"/>
    </source>
</evidence>
<evidence type="ECO:0000256" key="1">
    <source>
        <dbReference type="ARBA" id="ARBA00004401"/>
    </source>
</evidence>